<dbReference type="AlphaFoldDB" id="A0A6N8J278"/>
<proteinExistence type="predicted"/>
<organism evidence="1 2">
    <name type="scientific">Chitinophaga oryziterrae</name>
    <dbReference type="NCBI Taxonomy" id="1031224"/>
    <lineage>
        <taxon>Bacteria</taxon>
        <taxon>Pseudomonadati</taxon>
        <taxon>Bacteroidota</taxon>
        <taxon>Chitinophagia</taxon>
        <taxon>Chitinophagales</taxon>
        <taxon>Chitinophagaceae</taxon>
        <taxon>Chitinophaga</taxon>
    </lineage>
</organism>
<accession>A0A6N8J278</accession>
<name>A0A6N8J278_9BACT</name>
<sequence>MKYFFLISVLTGLLLQNFNQFVIMLEYKINFSYVANVLCENRDKPEMHCNGKCHLRKQLEKDQQQERNSTSAKEQIVFIDDLITFSFEPLAPFTRVTAFYQDPALHNPSFSFFRPPQA</sequence>
<comment type="caution">
    <text evidence="1">The sequence shown here is derived from an EMBL/GenBank/DDBJ whole genome shotgun (WGS) entry which is preliminary data.</text>
</comment>
<gene>
    <name evidence="1" type="ORF">GO495_01775</name>
</gene>
<dbReference type="RefSeq" id="WP_157297987.1">
    <property type="nucleotide sequence ID" value="NZ_BAAAZB010000005.1"/>
</dbReference>
<reference evidence="1 2" key="1">
    <citation type="submission" date="2019-12" db="EMBL/GenBank/DDBJ databases">
        <title>The draft genomic sequence of strain Chitinophaga oryziterrae JCM 16595.</title>
        <authorList>
            <person name="Zhang X."/>
        </authorList>
    </citation>
    <scope>NUCLEOTIDE SEQUENCE [LARGE SCALE GENOMIC DNA]</scope>
    <source>
        <strain evidence="1 2">JCM 16595</strain>
    </source>
</reference>
<dbReference type="OrthoDB" id="980645at2"/>
<evidence type="ECO:0000313" key="1">
    <source>
        <dbReference type="EMBL" id="MVT39300.1"/>
    </source>
</evidence>
<dbReference type="Proteomes" id="UP000468388">
    <property type="component" value="Unassembled WGS sequence"/>
</dbReference>
<protein>
    <submittedName>
        <fullName evidence="1">Uncharacterized protein</fullName>
    </submittedName>
</protein>
<keyword evidence="2" id="KW-1185">Reference proteome</keyword>
<dbReference type="EMBL" id="WRXO01000001">
    <property type="protein sequence ID" value="MVT39300.1"/>
    <property type="molecule type" value="Genomic_DNA"/>
</dbReference>
<evidence type="ECO:0000313" key="2">
    <source>
        <dbReference type="Proteomes" id="UP000468388"/>
    </source>
</evidence>